<proteinExistence type="inferred from homology"/>
<dbReference type="PROSITE" id="PS01057">
    <property type="entry name" value="SAICAR_SYNTHETASE_1"/>
    <property type="match status" value="1"/>
</dbReference>
<keyword evidence="6 11" id="KW-0547">Nucleotide-binding</keyword>
<dbReference type="NCBIfam" id="NF010568">
    <property type="entry name" value="PRK13961.1"/>
    <property type="match status" value="1"/>
</dbReference>
<evidence type="ECO:0000256" key="11">
    <source>
        <dbReference type="HAMAP-Rule" id="MF_00137"/>
    </source>
</evidence>
<evidence type="ECO:0000256" key="4">
    <source>
        <dbReference type="ARBA" id="ARBA00016460"/>
    </source>
</evidence>
<dbReference type="GO" id="GO:0004639">
    <property type="term" value="F:phosphoribosylaminoimidazolesuccinocarboxamide synthase activity"/>
    <property type="evidence" value="ECO:0007669"/>
    <property type="project" value="UniProtKB-UniRule"/>
</dbReference>
<evidence type="ECO:0000256" key="3">
    <source>
        <dbReference type="ARBA" id="ARBA00012217"/>
    </source>
</evidence>
<evidence type="ECO:0000259" key="12">
    <source>
        <dbReference type="Pfam" id="PF01259"/>
    </source>
</evidence>
<dbReference type="Pfam" id="PF01259">
    <property type="entry name" value="SAICAR_synt"/>
    <property type="match status" value="1"/>
</dbReference>
<keyword evidence="8 11" id="KW-0067">ATP-binding</keyword>
<accession>A0AAU8DMR5</accession>
<evidence type="ECO:0000256" key="5">
    <source>
        <dbReference type="ARBA" id="ARBA00022598"/>
    </source>
</evidence>
<keyword evidence="7 11" id="KW-0658">Purine biosynthesis</keyword>
<keyword evidence="5 11" id="KW-0436">Ligase</keyword>
<reference evidence="13" key="1">
    <citation type="submission" date="2024-05" db="EMBL/GenBank/DDBJ databases">
        <authorList>
            <person name="Cai S.Y."/>
            <person name="Jin L.M."/>
            <person name="Li H.R."/>
        </authorList>
    </citation>
    <scope>NUCLEOTIDE SEQUENCE</scope>
    <source>
        <strain evidence="13">A5-74</strain>
    </source>
</reference>
<dbReference type="GO" id="GO:0006189">
    <property type="term" value="P:'de novo' IMP biosynthetic process"/>
    <property type="evidence" value="ECO:0007669"/>
    <property type="project" value="UniProtKB-UniRule"/>
</dbReference>
<evidence type="ECO:0000256" key="2">
    <source>
        <dbReference type="ARBA" id="ARBA00010190"/>
    </source>
</evidence>
<dbReference type="EMBL" id="CP159218">
    <property type="protein sequence ID" value="XCG63269.1"/>
    <property type="molecule type" value="Genomic_DNA"/>
</dbReference>
<comment type="pathway">
    <text evidence="1 11">Purine metabolism; IMP biosynthesis via de novo pathway; 5-amino-1-(5-phospho-D-ribosyl)imidazole-4-carboxamide from 5-amino-1-(5-phospho-D-ribosyl)imidazole-4-carboxylate: step 1/2.</text>
</comment>
<dbReference type="RefSeq" id="WP_353648884.1">
    <property type="nucleotide sequence ID" value="NZ_CP159218.1"/>
</dbReference>
<dbReference type="EC" id="6.3.2.6" evidence="3 11"/>
<organism evidence="13">
    <name type="scientific">Nakamurella sp. A5-74</name>
    <dbReference type="NCBI Taxonomy" id="3158264"/>
    <lineage>
        <taxon>Bacteria</taxon>
        <taxon>Bacillati</taxon>
        <taxon>Actinomycetota</taxon>
        <taxon>Actinomycetes</taxon>
        <taxon>Nakamurellales</taxon>
        <taxon>Nakamurellaceae</taxon>
        <taxon>Nakamurella</taxon>
    </lineage>
</organism>
<evidence type="ECO:0000256" key="8">
    <source>
        <dbReference type="ARBA" id="ARBA00022840"/>
    </source>
</evidence>
<dbReference type="PANTHER" id="PTHR43700:SF1">
    <property type="entry name" value="PHOSPHORIBOSYLAMINOIMIDAZOLE-SUCCINOCARBOXAMIDE SYNTHASE"/>
    <property type="match status" value="1"/>
</dbReference>
<dbReference type="Gene3D" id="3.30.200.20">
    <property type="entry name" value="Phosphorylase Kinase, domain 1"/>
    <property type="match status" value="1"/>
</dbReference>
<protein>
    <recommendedName>
        <fullName evidence="4 11">Phosphoribosylaminoimidazole-succinocarboxamide synthase</fullName>
        <ecNumber evidence="3 11">6.3.2.6</ecNumber>
    </recommendedName>
    <alternativeName>
        <fullName evidence="9 11">SAICAR synthetase</fullName>
    </alternativeName>
</protein>
<dbReference type="SUPFAM" id="SSF56104">
    <property type="entry name" value="SAICAR synthase-like"/>
    <property type="match status" value="1"/>
</dbReference>
<evidence type="ECO:0000256" key="1">
    <source>
        <dbReference type="ARBA" id="ARBA00004672"/>
    </source>
</evidence>
<evidence type="ECO:0000256" key="9">
    <source>
        <dbReference type="ARBA" id="ARBA00030409"/>
    </source>
</evidence>
<evidence type="ECO:0000313" key="13">
    <source>
        <dbReference type="EMBL" id="XCG63269.1"/>
    </source>
</evidence>
<dbReference type="HAMAP" id="MF_00137">
    <property type="entry name" value="SAICAR_synth"/>
    <property type="match status" value="1"/>
</dbReference>
<dbReference type="FunFam" id="3.30.200.20:FF:000199">
    <property type="entry name" value="Phosphoribosylaminoimidazole-succinocarboxamide synthase"/>
    <property type="match status" value="1"/>
</dbReference>
<evidence type="ECO:0000256" key="7">
    <source>
        <dbReference type="ARBA" id="ARBA00022755"/>
    </source>
</evidence>
<evidence type="ECO:0000256" key="6">
    <source>
        <dbReference type="ARBA" id="ARBA00022741"/>
    </source>
</evidence>
<sequence>MARLQDYQHLASGKVREIHRVDEQTLLFVATDRISAYDHILPTPIPDKGRVLTAMSMFWFELLADLVPNHVVSVQDPRIPAEVLGRAMLVRTLEMVPVECVARGYLAGSGLLEYRSSGTVCGIPLPAGMTESSRLPEPIFTPAAKADVGLHDENIDYAHVVGMVGEAAAAELRALTLAIYGRAAGHAADRGVLLADTKFEFGRTPDGTLVLGDEVLTPDSSRFWPAAEYREGRAQASFDKQYVRDWLTSAASGWDRHSDTPPPELPAEVVTATRDRYIQAYELISGSSLADWPGGP</sequence>
<dbReference type="CDD" id="cd01414">
    <property type="entry name" value="SAICAR_synt_Sc"/>
    <property type="match status" value="1"/>
</dbReference>
<dbReference type="InterPro" id="IPR028923">
    <property type="entry name" value="SAICAR_synt/ADE2_N"/>
</dbReference>
<gene>
    <name evidence="11" type="primary">purC</name>
    <name evidence="13" type="ORF">ABLG96_19020</name>
</gene>
<dbReference type="GO" id="GO:0005524">
    <property type="term" value="F:ATP binding"/>
    <property type="evidence" value="ECO:0007669"/>
    <property type="project" value="UniProtKB-KW"/>
</dbReference>
<dbReference type="GO" id="GO:0005737">
    <property type="term" value="C:cytoplasm"/>
    <property type="evidence" value="ECO:0007669"/>
    <property type="project" value="TreeGrafter"/>
</dbReference>
<dbReference type="InterPro" id="IPR018236">
    <property type="entry name" value="SAICAR_synthetase_CS"/>
</dbReference>
<comment type="catalytic activity">
    <reaction evidence="10 11">
        <text>5-amino-1-(5-phospho-D-ribosyl)imidazole-4-carboxylate + L-aspartate + ATP = (2S)-2-[5-amino-1-(5-phospho-beta-D-ribosyl)imidazole-4-carboxamido]succinate + ADP + phosphate + 2 H(+)</text>
        <dbReference type="Rhea" id="RHEA:22628"/>
        <dbReference type="ChEBI" id="CHEBI:15378"/>
        <dbReference type="ChEBI" id="CHEBI:29991"/>
        <dbReference type="ChEBI" id="CHEBI:30616"/>
        <dbReference type="ChEBI" id="CHEBI:43474"/>
        <dbReference type="ChEBI" id="CHEBI:58443"/>
        <dbReference type="ChEBI" id="CHEBI:77657"/>
        <dbReference type="ChEBI" id="CHEBI:456216"/>
        <dbReference type="EC" id="6.3.2.6"/>
    </reaction>
</comment>
<dbReference type="InterPro" id="IPR001636">
    <property type="entry name" value="SAICAR_synth"/>
</dbReference>
<name>A0AAU8DMR5_9ACTN</name>
<dbReference type="Gene3D" id="3.30.470.20">
    <property type="entry name" value="ATP-grasp fold, B domain"/>
    <property type="match status" value="1"/>
</dbReference>
<dbReference type="NCBIfam" id="TIGR00081">
    <property type="entry name" value="purC"/>
    <property type="match status" value="1"/>
</dbReference>
<feature type="domain" description="SAICAR synthetase/ADE2 N-terminal" evidence="12">
    <location>
        <begin position="10"/>
        <end position="259"/>
    </location>
</feature>
<comment type="similarity">
    <text evidence="2 11">Belongs to the SAICAR synthetase family.</text>
</comment>
<dbReference type="PROSITE" id="PS01058">
    <property type="entry name" value="SAICAR_SYNTHETASE_2"/>
    <property type="match status" value="1"/>
</dbReference>
<dbReference type="PANTHER" id="PTHR43700">
    <property type="entry name" value="PHOSPHORIBOSYLAMINOIMIDAZOLE-SUCCINOCARBOXAMIDE SYNTHASE"/>
    <property type="match status" value="1"/>
</dbReference>
<evidence type="ECO:0000256" key="10">
    <source>
        <dbReference type="ARBA" id="ARBA00048475"/>
    </source>
</evidence>
<dbReference type="AlphaFoldDB" id="A0AAU8DMR5"/>
<dbReference type="FunFam" id="3.30.470.20:FF:000015">
    <property type="entry name" value="Phosphoribosylaminoimidazole-succinocarboxamide synthase"/>
    <property type="match status" value="1"/>
</dbReference>